<reference evidence="2 3" key="1">
    <citation type="submission" date="2021-11" db="EMBL/GenBank/DDBJ databases">
        <title>Black yeast isolated from Biological Soil Crust.</title>
        <authorList>
            <person name="Kurbessoian T."/>
        </authorList>
    </citation>
    <scope>NUCLEOTIDE SEQUENCE [LARGE SCALE GENOMIC DNA]</scope>
    <source>
        <strain evidence="2 3">CCFEE 5522</strain>
    </source>
</reference>
<protein>
    <recommendedName>
        <fullName evidence="1">F-box domain-containing protein</fullName>
    </recommendedName>
</protein>
<gene>
    <name evidence="2" type="ORF">LTR36_008317</name>
</gene>
<accession>A0AAV9J8L4</accession>
<dbReference type="Proteomes" id="UP001324427">
    <property type="component" value="Unassembled WGS sequence"/>
</dbReference>
<sequence>MAAPTLTTLPPEMLVAVAEQIERHDLLALRLVCKEVAVAAFDRFAESFFAHSYFVYTCYGLQVLADITSVRHLAVKIKTIEFVAIEPTCYQSSTPSQRLECPACSHWSTEVQERKRHGLDTALLVQSFNNLNMAGAVPQIRVSTGDWMLGRCRGKLRLITRLGCDKSSFRVEEGNCDELVAPMLTAITTARFPVQMLDLGTQGWARGISDRALAINVGLSEYQAFFNLTSLEVGFNSNRVAALKEFTLNCKGNLLSPTPMSLDHVGRILKGNTNLRRLMLGGIMASSQHFIAFLGLFSTTIKSLTLEEAMIPHTECWSTVFRWILDNLDLTTIDVEDLVRDNHDRDDGTDQTFLMDAGEMIKVKVEGVAAIKERLLAAATQAVFLNRCFRERSHIFTNDGLQSLVDITNTPHLARNVQHIRIVVATLCSQYDPDERYFPVMLRGRQQDDLDKYQHEFEQRQNLAWERSITATHEMRSGSEARDLLTLALGNLATYGTSLKISVSGHMRDDINCPPYGAASFRRRLGNMVEPEDLRPADFSKAVESVVEAMQATRSKVETLSLTDGVVTSILGPASILTAAQLGDRDLPHCLHMRHLQLNLQTAGRWREETEWRGFDAWIAAMVSLESLDICWGDACTELEHQRLVLPRIGWAIRNCTLRSISVSWTKATLADYRRFLDSQSHCLRSLTMKWTGTSWNECWSSLLGWMAEHLELSMVDLCCLETAAPAGSRVYAFGENGEDTSVTFSGQVAVKEGLRTAARRPAYICSDVDGDEWSLSAIAPPDSTV</sequence>
<name>A0AAV9J8L4_9PEZI</name>
<dbReference type="PROSITE" id="PS50181">
    <property type="entry name" value="FBOX"/>
    <property type="match status" value="1"/>
</dbReference>
<evidence type="ECO:0000313" key="3">
    <source>
        <dbReference type="Proteomes" id="UP001324427"/>
    </source>
</evidence>
<keyword evidence="3" id="KW-1185">Reference proteome</keyword>
<dbReference type="EMBL" id="JAVFHQ010000057">
    <property type="protein sequence ID" value="KAK4541092.1"/>
    <property type="molecule type" value="Genomic_DNA"/>
</dbReference>
<feature type="domain" description="F-box" evidence="1">
    <location>
        <begin position="3"/>
        <end position="52"/>
    </location>
</feature>
<evidence type="ECO:0000313" key="2">
    <source>
        <dbReference type="EMBL" id="KAK4541092.1"/>
    </source>
</evidence>
<dbReference type="AlphaFoldDB" id="A0AAV9J8L4"/>
<proteinExistence type="predicted"/>
<organism evidence="2 3">
    <name type="scientific">Oleoguttula mirabilis</name>
    <dbReference type="NCBI Taxonomy" id="1507867"/>
    <lineage>
        <taxon>Eukaryota</taxon>
        <taxon>Fungi</taxon>
        <taxon>Dikarya</taxon>
        <taxon>Ascomycota</taxon>
        <taxon>Pezizomycotina</taxon>
        <taxon>Dothideomycetes</taxon>
        <taxon>Dothideomycetidae</taxon>
        <taxon>Mycosphaerellales</taxon>
        <taxon>Teratosphaeriaceae</taxon>
        <taxon>Oleoguttula</taxon>
    </lineage>
</organism>
<evidence type="ECO:0000259" key="1">
    <source>
        <dbReference type="PROSITE" id="PS50181"/>
    </source>
</evidence>
<dbReference type="InterPro" id="IPR001810">
    <property type="entry name" value="F-box_dom"/>
</dbReference>
<comment type="caution">
    <text evidence="2">The sequence shown here is derived from an EMBL/GenBank/DDBJ whole genome shotgun (WGS) entry which is preliminary data.</text>
</comment>